<proteinExistence type="predicted"/>
<comment type="caution">
    <text evidence="2">The sequence shown here is derived from an EMBL/GenBank/DDBJ whole genome shotgun (WGS) entry which is preliminary data.</text>
</comment>
<evidence type="ECO:0000313" key="2">
    <source>
        <dbReference type="EMBL" id="RHN79331.1"/>
    </source>
</evidence>
<protein>
    <submittedName>
        <fullName evidence="2">Putative Transposase-associated domain-containing protein</fullName>
    </submittedName>
</protein>
<dbReference type="AlphaFoldDB" id="A0A396JRF3"/>
<evidence type="ECO:0000313" key="3">
    <source>
        <dbReference type="Proteomes" id="UP000265566"/>
    </source>
</evidence>
<dbReference type="EMBL" id="PSQE01000001">
    <property type="protein sequence ID" value="RHN79331.1"/>
    <property type="molecule type" value="Genomic_DNA"/>
</dbReference>
<dbReference type="InterPro" id="IPR029480">
    <property type="entry name" value="Transpos_assoc"/>
</dbReference>
<organism evidence="2 3">
    <name type="scientific">Medicago truncatula</name>
    <name type="common">Barrel medic</name>
    <name type="synonym">Medicago tribuloides</name>
    <dbReference type="NCBI Taxonomy" id="3880"/>
    <lineage>
        <taxon>Eukaryota</taxon>
        <taxon>Viridiplantae</taxon>
        <taxon>Streptophyta</taxon>
        <taxon>Embryophyta</taxon>
        <taxon>Tracheophyta</taxon>
        <taxon>Spermatophyta</taxon>
        <taxon>Magnoliopsida</taxon>
        <taxon>eudicotyledons</taxon>
        <taxon>Gunneridae</taxon>
        <taxon>Pentapetalae</taxon>
        <taxon>rosids</taxon>
        <taxon>fabids</taxon>
        <taxon>Fabales</taxon>
        <taxon>Fabaceae</taxon>
        <taxon>Papilionoideae</taxon>
        <taxon>50 kb inversion clade</taxon>
        <taxon>NPAAA clade</taxon>
        <taxon>Hologalegina</taxon>
        <taxon>IRL clade</taxon>
        <taxon>Trifolieae</taxon>
        <taxon>Medicago</taxon>
    </lineage>
</organism>
<dbReference type="Gramene" id="rna3108">
    <property type="protein sequence ID" value="RHN79331.1"/>
    <property type="gene ID" value="gene3108"/>
</dbReference>
<gene>
    <name evidence="2" type="ORF">MtrunA17_Chr1g0176171</name>
</gene>
<feature type="domain" description="Transposase-associated" evidence="1">
    <location>
        <begin position="8"/>
        <end position="88"/>
    </location>
</feature>
<name>A0A396JRF3_MEDTR</name>
<dbReference type="Proteomes" id="UP000265566">
    <property type="component" value="Chromosome 1"/>
</dbReference>
<accession>A0A396JRF3</accession>
<evidence type="ECO:0000259" key="1">
    <source>
        <dbReference type="Pfam" id="PF13963"/>
    </source>
</evidence>
<reference evidence="3" key="1">
    <citation type="journal article" date="2018" name="Nat. Plants">
        <title>Whole-genome landscape of Medicago truncatula symbiotic genes.</title>
        <authorList>
            <person name="Pecrix Y."/>
            <person name="Staton S.E."/>
            <person name="Sallet E."/>
            <person name="Lelandais-Briere C."/>
            <person name="Moreau S."/>
            <person name="Carrere S."/>
            <person name="Blein T."/>
            <person name="Jardinaud M.F."/>
            <person name="Latrasse D."/>
            <person name="Zouine M."/>
            <person name="Zahm M."/>
            <person name="Kreplak J."/>
            <person name="Mayjonade B."/>
            <person name="Satge C."/>
            <person name="Perez M."/>
            <person name="Cauet S."/>
            <person name="Marande W."/>
            <person name="Chantry-Darmon C."/>
            <person name="Lopez-Roques C."/>
            <person name="Bouchez O."/>
            <person name="Berard A."/>
            <person name="Debelle F."/>
            <person name="Munos S."/>
            <person name="Bendahmane A."/>
            <person name="Berges H."/>
            <person name="Niebel A."/>
            <person name="Buitink J."/>
            <person name="Frugier F."/>
            <person name="Benhamed M."/>
            <person name="Crespi M."/>
            <person name="Gouzy J."/>
            <person name="Gamas P."/>
        </authorList>
    </citation>
    <scope>NUCLEOTIDE SEQUENCE [LARGE SCALE GENOMIC DNA]</scope>
    <source>
        <strain evidence="3">cv. Jemalong A17</strain>
    </source>
</reference>
<dbReference type="Pfam" id="PF13963">
    <property type="entry name" value="Transpos_assoc"/>
    <property type="match status" value="1"/>
</dbReference>
<sequence>MDQHIFHRSWMYDRKYPGKRKLKAAFVDGVCDFVAYAMAQDTFQLEGGIRCSCVKCTCRLIRSPKDVLNHLKDLGFMENYYVWIYHDEQEPTNNTESDVNMHASSSEARMECENFGVMEDMVGDALGVNLSYNEGGEEETIPNEKALKFFKMMQEVNKPLFEGSSDSKLSMSVRLLAAASDWSVAEEGSECYTDIMRDATPVKDNLPLSFYEAQKLVEK</sequence>